<dbReference type="GO" id="GO:0016020">
    <property type="term" value="C:membrane"/>
    <property type="evidence" value="ECO:0007669"/>
    <property type="project" value="UniProtKB-SubCell"/>
</dbReference>
<gene>
    <name evidence="8" type="ORF">PSIN1315_LOCUS7950</name>
</gene>
<feature type="chain" id="PRO_5030733035" evidence="7">
    <location>
        <begin position="19"/>
        <end position="501"/>
    </location>
</feature>
<evidence type="ECO:0000256" key="5">
    <source>
        <dbReference type="ARBA" id="ARBA00023180"/>
    </source>
</evidence>
<evidence type="ECO:0000256" key="6">
    <source>
        <dbReference type="SAM" id="MobiDB-lite"/>
    </source>
</evidence>
<name>A0A7S3BNA6_9VIRI</name>
<evidence type="ECO:0000256" key="1">
    <source>
        <dbReference type="ARBA" id="ARBA00004606"/>
    </source>
</evidence>
<feature type="region of interest" description="Disordered" evidence="6">
    <location>
        <begin position="156"/>
        <end position="177"/>
    </location>
</feature>
<dbReference type="InterPro" id="IPR044174">
    <property type="entry name" value="BC10-like"/>
</dbReference>
<organism evidence="8">
    <name type="scientific">Prasinoderma singulare</name>
    <dbReference type="NCBI Taxonomy" id="676789"/>
    <lineage>
        <taxon>Eukaryota</taxon>
        <taxon>Viridiplantae</taxon>
        <taxon>Prasinodermophyta</taxon>
        <taxon>Prasinodermophyceae</taxon>
        <taxon>Prasinodermales</taxon>
        <taxon>Prasinodermaceae</taxon>
        <taxon>Prasinoderma</taxon>
    </lineage>
</organism>
<keyword evidence="5" id="KW-0325">Glycoprotein</keyword>
<dbReference type="EMBL" id="HBHY01012364">
    <property type="protein sequence ID" value="CAE0140623.1"/>
    <property type="molecule type" value="Transcribed_RNA"/>
</dbReference>
<evidence type="ECO:0000256" key="4">
    <source>
        <dbReference type="ARBA" id="ARBA00023136"/>
    </source>
</evidence>
<proteinExistence type="predicted"/>
<evidence type="ECO:0000256" key="2">
    <source>
        <dbReference type="ARBA" id="ARBA00022676"/>
    </source>
</evidence>
<dbReference type="PANTHER" id="PTHR31042:SF150">
    <property type="entry name" value="OS06G0661900 PROTEIN"/>
    <property type="match status" value="1"/>
</dbReference>
<dbReference type="GO" id="GO:0016757">
    <property type="term" value="F:glycosyltransferase activity"/>
    <property type="evidence" value="ECO:0007669"/>
    <property type="project" value="UniProtKB-KW"/>
</dbReference>
<keyword evidence="4" id="KW-0472">Membrane</keyword>
<accession>A0A7S3BNA6</accession>
<evidence type="ECO:0000313" key="8">
    <source>
        <dbReference type="EMBL" id="CAE0140623.1"/>
    </source>
</evidence>
<dbReference type="InterPro" id="IPR003406">
    <property type="entry name" value="Glyco_trans_14"/>
</dbReference>
<protein>
    <submittedName>
        <fullName evidence="8">Uncharacterized protein</fullName>
    </submittedName>
</protein>
<evidence type="ECO:0000256" key="3">
    <source>
        <dbReference type="ARBA" id="ARBA00022679"/>
    </source>
</evidence>
<evidence type="ECO:0000256" key="7">
    <source>
        <dbReference type="SAM" id="SignalP"/>
    </source>
</evidence>
<feature type="compositionally biased region" description="Gly residues" evidence="6">
    <location>
        <begin position="157"/>
        <end position="171"/>
    </location>
</feature>
<keyword evidence="3" id="KW-0808">Transferase</keyword>
<sequence length="501" mass="52994">MRAAAALLCACAAVAALGRGVGVAALALAPQPPPPPSDFVACPTAEVDARFCEPSAAALGELREPWLGISEAYLRPETHTLPAAHCERAIEAARADGGWLASQASPGARVALLFLLSAPSVHERVWATFIAAAEPGSFTIYAHLNPATCPVVREGGTVSGVGSDDGGGDGAPGAPDAGGSVCVVPSGSVLAGRLLRDGATGALVRVPHTRMSWGIIAAERALLAAALRDEANERFVFLSETSVPLWPARLTREMLLVQPAMVAAHHEPKSKSRGPTRLAYKHATRFFHEVIPRAAYGKGSQWVSLSRVEACLAAADGAVSRAFALNCAARKCNPSPGVENFTKDVLGKGARMVPDEVYFPTLMRAWGRREHSVCHGTHFVTVGNHHGGHAHDLSGKRALTAEVIREIRQQATCGDPAGLHESSMGQTNWSAFGLGTATRFNHSRPVCFLFARKLPLSEEGAYMALEGVWNREPSGLAAPGEPCLERRRRTATPGWPEDPER</sequence>
<dbReference type="Pfam" id="PF02485">
    <property type="entry name" value="Branch"/>
    <property type="match status" value="1"/>
</dbReference>
<keyword evidence="7" id="KW-0732">Signal</keyword>
<dbReference type="PANTHER" id="PTHR31042">
    <property type="entry name" value="CORE-2/I-BRANCHING BETA-1,6-N-ACETYLGLUCOSAMINYLTRANSFERASE FAMILY PROTEIN-RELATED"/>
    <property type="match status" value="1"/>
</dbReference>
<feature type="region of interest" description="Disordered" evidence="6">
    <location>
        <begin position="472"/>
        <end position="501"/>
    </location>
</feature>
<feature type="signal peptide" evidence="7">
    <location>
        <begin position="1"/>
        <end position="18"/>
    </location>
</feature>
<comment type="subcellular location">
    <subcellularLocation>
        <location evidence="1">Membrane</location>
        <topology evidence="1">Single-pass type II membrane protein</topology>
    </subcellularLocation>
</comment>
<dbReference type="AlphaFoldDB" id="A0A7S3BNA6"/>
<reference evidence="8" key="1">
    <citation type="submission" date="2021-01" db="EMBL/GenBank/DDBJ databases">
        <authorList>
            <person name="Corre E."/>
            <person name="Pelletier E."/>
            <person name="Niang G."/>
            <person name="Scheremetjew M."/>
            <person name="Finn R."/>
            <person name="Kale V."/>
            <person name="Holt S."/>
            <person name="Cochrane G."/>
            <person name="Meng A."/>
            <person name="Brown T."/>
            <person name="Cohen L."/>
        </authorList>
    </citation>
    <scope>NUCLEOTIDE SEQUENCE</scope>
    <source>
        <strain evidence="8">RCC927</strain>
    </source>
</reference>
<keyword evidence="2" id="KW-0328">Glycosyltransferase</keyword>